<protein>
    <recommendedName>
        <fullName evidence="9">Protein farnesyltransferase/geranylgeranyltransferase type-1 subunit alpha</fullName>
        <ecNumber evidence="4">2.5.1.58</ecNumber>
        <ecNumber evidence="3">2.5.1.59</ecNumber>
    </recommendedName>
    <alternativeName>
        <fullName evidence="12">CAAX farnesyltransferase subunit alpha</fullName>
    </alternativeName>
    <alternativeName>
        <fullName evidence="11">FTase-alpha</fullName>
    </alternativeName>
    <alternativeName>
        <fullName evidence="10">Ras proteins prenyltransferase subunit alpha</fullName>
    </alternativeName>
    <alternativeName>
        <fullName evidence="13">Type I protein geranyl-geranyltransferase subunit alpha</fullName>
    </alternativeName>
</protein>
<name>A0A875S601_EENNA</name>
<proteinExistence type="inferred from homology"/>
<dbReference type="EC" id="2.5.1.59" evidence="3"/>
<dbReference type="Pfam" id="PF01239">
    <property type="entry name" value="PPTA"/>
    <property type="match status" value="4"/>
</dbReference>
<evidence type="ECO:0000256" key="10">
    <source>
        <dbReference type="ARBA" id="ARBA00041392"/>
    </source>
</evidence>
<evidence type="ECO:0000313" key="14">
    <source>
        <dbReference type="EMBL" id="QPG75169.1"/>
    </source>
</evidence>
<reference evidence="14" key="1">
    <citation type="submission" date="2020-10" db="EMBL/GenBank/DDBJ databases">
        <authorList>
            <person name="Roach M.J.R."/>
        </authorList>
    </citation>
    <scope>NUCLEOTIDE SEQUENCE</scope>
    <source>
        <strain evidence="14">CBS 1945</strain>
    </source>
</reference>
<evidence type="ECO:0000256" key="7">
    <source>
        <dbReference type="ARBA" id="ARBA00022737"/>
    </source>
</evidence>
<dbReference type="GO" id="GO:0005965">
    <property type="term" value="C:protein farnesyltransferase complex"/>
    <property type="evidence" value="ECO:0007669"/>
    <property type="project" value="TreeGrafter"/>
</dbReference>
<dbReference type="SUPFAM" id="SSF48439">
    <property type="entry name" value="Protein prenylyltransferase"/>
    <property type="match status" value="1"/>
</dbReference>
<evidence type="ECO:0000256" key="12">
    <source>
        <dbReference type="ARBA" id="ARBA00043086"/>
    </source>
</evidence>
<keyword evidence="6" id="KW-0808">Transferase</keyword>
<sequence>MTSFGSYNYSDVKTLPLDSPETKGIAVCKILYSEEYKKLMSCLRGLMAVNELSPRALYMTELVIGKVAAHYTVWLYRYKNIKKIVEETDKEGWHRVLEDELKWCGRVALANEKNYQIWHYREDIIELMISHLYGGDSDKYDVEKEEFPIIETLIDRDEKNYHVWTHRRWLVERFKMYGSPRELEFTEKRLAEDVRNNSAWNHRFFVLFGGKGEEFEADFDTELGFVKRQVCRSPTNPSSWNYLRGICAKKGFVQLKEFVTQFTEQKETDPVIPALEILAEIYKEEKQQDKWREVYEQLKKVDPIRQNYWESYGV</sequence>
<evidence type="ECO:0000256" key="4">
    <source>
        <dbReference type="ARBA" id="ARBA00012702"/>
    </source>
</evidence>
<dbReference type="PROSITE" id="PS51147">
    <property type="entry name" value="PFTA"/>
    <property type="match status" value="3"/>
</dbReference>
<dbReference type="GO" id="GO:0004662">
    <property type="term" value="F:CAAX-protein geranylgeranyltransferase activity"/>
    <property type="evidence" value="ECO:0007669"/>
    <property type="project" value="UniProtKB-EC"/>
</dbReference>
<dbReference type="GeneID" id="62195918"/>
<accession>A0A875S601</accession>
<evidence type="ECO:0000256" key="9">
    <source>
        <dbReference type="ARBA" id="ARBA00040965"/>
    </source>
</evidence>
<evidence type="ECO:0000256" key="5">
    <source>
        <dbReference type="ARBA" id="ARBA00022602"/>
    </source>
</evidence>
<comment type="cofactor">
    <cofactor evidence="1">
        <name>Mg(2+)</name>
        <dbReference type="ChEBI" id="CHEBI:18420"/>
    </cofactor>
</comment>
<dbReference type="OrthoDB" id="272289at2759"/>
<dbReference type="Gene3D" id="1.25.40.120">
    <property type="entry name" value="Protein prenylyltransferase"/>
    <property type="match status" value="1"/>
</dbReference>
<dbReference type="GO" id="GO:0005953">
    <property type="term" value="C:CAAX-protein geranylgeranyltransferase complex"/>
    <property type="evidence" value="ECO:0007669"/>
    <property type="project" value="TreeGrafter"/>
</dbReference>
<dbReference type="Proteomes" id="UP000662931">
    <property type="component" value="Chromosome 2"/>
</dbReference>
<evidence type="ECO:0000256" key="6">
    <source>
        <dbReference type="ARBA" id="ARBA00022679"/>
    </source>
</evidence>
<evidence type="ECO:0000256" key="13">
    <source>
        <dbReference type="ARBA" id="ARBA00043219"/>
    </source>
</evidence>
<gene>
    <name evidence="14" type="ORF">FOA43_002517</name>
</gene>
<keyword evidence="15" id="KW-1185">Reference proteome</keyword>
<dbReference type="PANTHER" id="PTHR11129:SF1">
    <property type="entry name" value="PROTEIN FARNESYLTRANSFERASE_GERANYLGERANYLTRANSFERASE TYPE-1 SUBUNIT ALPHA"/>
    <property type="match status" value="1"/>
</dbReference>
<dbReference type="KEGG" id="bnn:FOA43_002517"/>
<evidence type="ECO:0000313" key="15">
    <source>
        <dbReference type="Proteomes" id="UP000662931"/>
    </source>
</evidence>
<dbReference type="GO" id="GO:0004660">
    <property type="term" value="F:protein farnesyltransferase activity"/>
    <property type="evidence" value="ECO:0007669"/>
    <property type="project" value="UniProtKB-EC"/>
</dbReference>
<evidence type="ECO:0000256" key="3">
    <source>
        <dbReference type="ARBA" id="ARBA00012700"/>
    </source>
</evidence>
<evidence type="ECO:0000256" key="2">
    <source>
        <dbReference type="ARBA" id="ARBA00006734"/>
    </source>
</evidence>
<evidence type="ECO:0000256" key="11">
    <source>
        <dbReference type="ARBA" id="ARBA00042436"/>
    </source>
</evidence>
<dbReference type="InterPro" id="IPR002088">
    <property type="entry name" value="Prenyl_trans_a"/>
</dbReference>
<dbReference type="AlphaFoldDB" id="A0A875S601"/>
<organism evidence="14 15">
    <name type="scientific">Eeniella nana</name>
    <name type="common">Yeast</name>
    <name type="synonym">Brettanomyces nanus</name>
    <dbReference type="NCBI Taxonomy" id="13502"/>
    <lineage>
        <taxon>Eukaryota</taxon>
        <taxon>Fungi</taxon>
        <taxon>Dikarya</taxon>
        <taxon>Ascomycota</taxon>
        <taxon>Saccharomycotina</taxon>
        <taxon>Pichiomycetes</taxon>
        <taxon>Pichiales</taxon>
        <taxon>Pichiaceae</taxon>
        <taxon>Brettanomyces</taxon>
    </lineage>
</organism>
<keyword evidence="5" id="KW-0637">Prenyltransferase</keyword>
<evidence type="ECO:0000256" key="8">
    <source>
        <dbReference type="ARBA" id="ARBA00022842"/>
    </source>
</evidence>
<comment type="similarity">
    <text evidence="2">Belongs to the protein prenyltransferase subunit alpha family.</text>
</comment>
<keyword evidence="8" id="KW-0460">Magnesium</keyword>
<dbReference type="EMBL" id="CP064813">
    <property type="protein sequence ID" value="QPG75169.1"/>
    <property type="molecule type" value="Genomic_DNA"/>
</dbReference>
<evidence type="ECO:0000256" key="1">
    <source>
        <dbReference type="ARBA" id="ARBA00001946"/>
    </source>
</evidence>
<dbReference type="EC" id="2.5.1.58" evidence="4"/>
<dbReference type="RefSeq" id="XP_038778734.1">
    <property type="nucleotide sequence ID" value="XM_038922806.1"/>
</dbReference>
<dbReference type="PANTHER" id="PTHR11129">
    <property type="entry name" value="PROTEIN FARNESYLTRANSFERASE ALPHA SUBUNIT/RAB GERANYLGERANYL TRANSFERASE ALPHA SUBUNIT"/>
    <property type="match status" value="1"/>
</dbReference>
<keyword evidence="7" id="KW-0677">Repeat</keyword>